<accession>A0A1H1RZU7</accession>
<dbReference type="InterPro" id="IPR036291">
    <property type="entry name" value="NAD(P)-bd_dom_sf"/>
</dbReference>
<organism evidence="2 3">
    <name type="scientific">Bradyrhizobium canariense</name>
    <dbReference type="NCBI Taxonomy" id="255045"/>
    <lineage>
        <taxon>Bacteria</taxon>
        <taxon>Pseudomonadati</taxon>
        <taxon>Pseudomonadota</taxon>
        <taxon>Alphaproteobacteria</taxon>
        <taxon>Hyphomicrobiales</taxon>
        <taxon>Nitrobacteraceae</taxon>
        <taxon>Bradyrhizobium</taxon>
    </lineage>
</organism>
<dbReference type="InterPro" id="IPR011032">
    <property type="entry name" value="GroES-like_sf"/>
</dbReference>
<dbReference type="PANTHER" id="PTHR43677:SF4">
    <property type="entry name" value="QUINONE OXIDOREDUCTASE-LIKE PROTEIN 2"/>
    <property type="match status" value="1"/>
</dbReference>
<dbReference type="InterPro" id="IPR020843">
    <property type="entry name" value="ER"/>
</dbReference>
<keyword evidence="3" id="KW-1185">Reference proteome</keyword>
<dbReference type="Proteomes" id="UP000243904">
    <property type="component" value="Chromosome I"/>
</dbReference>
<evidence type="ECO:0000313" key="3">
    <source>
        <dbReference type="Proteomes" id="UP000243904"/>
    </source>
</evidence>
<dbReference type="PANTHER" id="PTHR43677">
    <property type="entry name" value="SHORT-CHAIN DEHYDROGENASE/REDUCTASE"/>
    <property type="match status" value="1"/>
</dbReference>
<dbReference type="RefSeq" id="WP_146687103.1">
    <property type="nucleotide sequence ID" value="NZ_LT629750.1"/>
</dbReference>
<dbReference type="SMART" id="SM00829">
    <property type="entry name" value="PKS_ER"/>
    <property type="match status" value="1"/>
</dbReference>
<dbReference type="Pfam" id="PF00107">
    <property type="entry name" value="ADH_zinc_N"/>
    <property type="match status" value="1"/>
</dbReference>
<dbReference type="Gene3D" id="3.90.180.10">
    <property type="entry name" value="Medium-chain alcohol dehydrogenases, catalytic domain"/>
    <property type="match status" value="1"/>
</dbReference>
<feature type="domain" description="Enoyl reductase (ER)" evidence="1">
    <location>
        <begin position="10"/>
        <end position="331"/>
    </location>
</feature>
<name>A0A1H1RZU7_9BRAD</name>
<dbReference type="InterPro" id="IPR051397">
    <property type="entry name" value="Zn-ADH-like_protein"/>
</dbReference>
<dbReference type="SUPFAM" id="SSF51735">
    <property type="entry name" value="NAD(P)-binding Rossmann-fold domains"/>
    <property type="match status" value="1"/>
</dbReference>
<gene>
    <name evidence="2" type="ORF">SAMN05444158_1981</name>
</gene>
<protein>
    <submittedName>
        <fullName evidence="2">NADPH2:quinone reductase</fullName>
    </submittedName>
</protein>
<dbReference type="Gene3D" id="3.40.50.720">
    <property type="entry name" value="NAD(P)-binding Rossmann-like Domain"/>
    <property type="match status" value="1"/>
</dbReference>
<evidence type="ECO:0000259" key="1">
    <source>
        <dbReference type="SMART" id="SM00829"/>
    </source>
</evidence>
<reference evidence="3" key="1">
    <citation type="submission" date="2016-10" db="EMBL/GenBank/DDBJ databases">
        <authorList>
            <person name="Varghese N."/>
            <person name="Submissions S."/>
        </authorList>
    </citation>
    <scope>NUCLEOTIDE SEQUENCE [LARGE SCALE GENOMIC DNA]</scope>
    <source>
        <strain evidence="3">GAS369</strain>
    </source>
</reference>
<dbReference type="SUPFAM" id="SSF50129">
    <property type="entry name" value="GroES-like"/>
    <property type="match status" value="1"/>
</dbReference>
<dbReference type="EMBL" id="LT629750">
    <property type="protein sequence ID" value="SDS41205.1"/>
    <property type="molecule type" value="Genomic_DNA"/>
</dbReference>
<dbReference type="AlphaFoldDB" id="A0A1H1RZU7"/>
<dbReference type="InterPro" id="IPR013149">
    <property type="entry name" value="ADH-like_C"/>
</dbReference>
<dbReference type="Pfam" id="PF08240">
    <property type="entry name" value="ADH_N"/>
    <property type="match status" value="1"/>
</dbReference>
<sequence>MRAVVGRTFGGIDNLRLETVPPPAMVPGGVRIDVRAAGISFANLLFIEGKHQNKPALPFIPGTEIAGVVTEIAADVSTGLRVGDRVCAGQPSGSFAEQAVIEADNVFKIPDSLDFDAATHFPTIYATAYSSLKWRAALEPGETLLVHGASGASGLAAVEIGRALGARVIATAGGDAKIAIAREHGAHDAIDYRRDDFRQAVLDLTGSRGADVVFDPVGGEVFDKSLRCVAPLARLIPMGFASGQIPSIPANLVLVKNLTVIGLYWGYYMGWAKQRPDNALRAKVRGLFEELFSLFDKGLLHPLVDVALPLADFAEGLRRVEQRASIGKVVLRPGE</sequence>
<dbReference type="CDD" id="cd08241">
    <property type="entry name" value="QOR1"/>
    <property type="match status" value="1"/>
</dbReference>
<dbReference type="GO" id="GO:0016491">
    <property type="term" value="F:oxidoreductase activity"/>
    <property type="evidence" value="ECO:0007669"/>
    <property type="project" value="InterPro"/>
</dbReference>
<evidence type="ECO:0000313" key="2">
    <source>
        <dbReference type="EMBL" id="SDS41205.1"/>
    </source>
</evidence>
<proteinExistence type="predicted"/>
<dbReference type="InterPro" id="IPR013154">
    <property type="entry name" value="ADH-like_N"/>
</dbReference>